<evidence type="ECO:0000313" key="10">
    <source>
        <dbReference type="Proteomes" id="UP001597493"/>
    </source>
</evidence>
<keyword evidence="10" id="KW-1185">Reference proteome</keyword>
<keyword evidence="4 6" id="KW-0238">DNA-binding</keyword>
<comment type="caution">
    <text evidence="9">The sequence shown here is derived from an EMBL/GenBank/DDBJ whole genome shotgun (WGS) entry which is preliminary data.</text>
</comment>
<dbReference type="PANTHER" id="PTHR43133">
    <property type="entry name" value="RNA POLYMERASE ECF-TYPE SIGMA FACTO"/>
    <property type="match status" value="1"/>
</dbReference>
<proteinExistence type="inferred from homology"/>
<name>A0ABW5QZC9_9BACL</name>
<keyword evidence="2 6" id="KW-0805">Transcription regulation</keyword>
<dbReference type="SUPFAM" id="SSF88659">
    <property type="entry name" value="Sigma3 and sigma4 domains of RNA polymerase sigma factors"/>
    <property type="match status" value="1"/>
</dbReference>
<evidence type="ECO:0000256" key="2">
    <source>
        <dbReference type="ARBA" id="ARBA00023015"/>
    </source>
</evidence>
<dbReference type="PROSITE" id="PS01063">
    <property type="entry name" value="SIGMA70_ECF"/>
    <property type="match status" value="1"/>
</dbReference>
<dbReference type="Gene3D" id="1.10.10.10">
    <property type="entry name" value="Winged helix-like DNA-binding domain superfamily/Winged helix DNA-binding domain"/>
    <property type="match status" value="1"/>
</dbReference>
<dbReference type="Proteomes" id="UP001597493">
    <property type="component" value="Unassembled WGS sequence"/>
</dbReference>
<dbReference type="Pfam" id="PF04542">
    <property type="entry name" value="Sigma70_r2"/>
    <property type="match status" value="1"/>
</dbReference>
<dbReference type="Pfam" id="PF08281">
    <property type="entry name" value="Sigma70_r4_2"/>
    <property type="match status" value="1"/>
</dbReference>
<sequence>MTRADDRLSDLYETVRYYVARRVSCAAAIEDIVQTTFLKAYGNLDKLTDASKLLPWLLRIARNCTVDYYRTRVSTMYSLDEMERPSLSQVETEADLNTGQLEVYACMREAIQQLPHSDREALTLQLNGLSVTQISERLGLTKSGAKSRIQRARGRLKRKMTGCCHIETDRYGNIIDFVVKKRSIN</sequence>
<dbReference type="InterPro" id="IPR013325">
    <property type="entry name" value="RNA_pol_sigma_r2"/>
</dbReference>
<dbReference type="InterPro" id="IPR013249">
    <property type="entry name" value="RNA_pol_sigma70_r4_t2"/>
</dbReference>
<protein>
    <recommendedName>
        <fullName evidence="6">RNA polymerase sigma factor</fullName>
    </recommendedName>
</protein>
<dbReference type="InterPro" id="IPR007627">
    <property type="entry name" value="RNA_pol_sigma70_r2"/>
</dbReference>
<evidence type="ECO:0000256" key="5">
    <source>
        <dbReference type="ARBA" id="ARBA00023163"/>
    </source>
</evidence>
<dbReference type="CDD" id="cd06171">
    <property type="entry name" value="Sigma70_r4"/>
    <property type="match status" value="1"/>
</dbReference>
<comment type="similarity">
    <text evidence="1 6">Belongs to the sigma-70 factor family. ECF subfamily.</text>
</comment>
<dbReference type="InterPro" id="IPR000838">
    <property type="entry name" value="RNA_pol_sigma70_ECF_CS"/>
</dbReference>
<dbReference type="RefSeq" id="WP_379274171.1">
    <property type="nucleotide sequence ID" value="NZ_JBHUGT010000051.1"/>
</dbReference>
<dbReference type="InterPro" id="IPR036388">
    <property type="entry name" value="WH-like_DNA-bd_sf"/>
</dbReference>
<gene>
    <name evidence="9" type="ORF">ACFSW5_14145</name>
</gene>
<evidence type="ECO:0000259" key="8">
    <source>
        <dbReference type="Pfam" id="PF08281"/>
    </source>
</evidence>
<evidence type="ECO:0000256" key="1">
    <source>
        <dbReference type="ARBA" id="ARBA00010641"/>
    </source>
</evidence>
<feature type="domain" description="RNA polymerase sigma-70 region 2" evidence="7">
    <location>
        <begin position="12"/>
        <end position="72"/>
    </location>
</feature>
<dbReference type="EMBL" id="JBHUMY010000013">
    <property type="protein sequence ID" value="MFD2661391.1"/>
    <property type="molecule type" value="Genomic_DNA"/>
</dbReference>
<evidence type="ECO:0000256" key="4">
    <source>
        <dbReference type="ARBA" id="ARBA00023125"/>
    </source>
</evidence>
<reference evidence="10" key="1">
    <citation type="journal article" date="2019" name="Int. J. Syst. Evol. Microbiol.">
        <title>The Global Catalogue of Microorganisms (GCM) 10K type strain sequencing project: providing services to taxonomists for standard genome sequencing and annotation.</title>
        <authorList>
            <consortium name="The Broad Institute Genomics Platform"/>
            <consortium name="The Broad Institute Genome Sequencing Center for Infectious Disease"/>
            <person name="Wu L."/>
            <person name="Ma J."/>
        </authorList>
    </citation>
    <scope>NUCLEOTIDE SEQUENCE [LARGE SCALE GENOMIC DNA]</scope>
    <source>
        <strain evidence="10">TISTR 1827</strain>
    </source>
</reference>
<dbReference type="InterPro" id="IPR013324">
    <property type="entry name" value="RNA_pol_sigma_r3/r4-like"/>
</dbReference>
<accession>A0ABW5QZC9</accession>
<evidence type="ECO:0000256" key="3">
    <source>
        <dbReference type="ARBA" id="ARBA00023082"/>
    </source>
</evidence>
<keyword evidence="3 6" id="KW-0731">Sigma factor</keyword>
<keyword evidence="5 6" id="KW-0804">Transcription</keyword>
<dbReference type="InterPro" id="IPR039425">
    <property type="entry name" value="RNA_pol_sigma-70-like"/>
</dbReference>
<evidence type="ECO:0000259" key="7">
    <source>
        <dbReference type="Pfam" id="PF04542"/>
    </source>
</evidence>
<dbReference type="PANTHER" id="PTHR43133:SF62">
    <property type="entry name" value="RNA POLYMERASE SIGMA FACTOR SIGZ"/>
    <property type="match status" value="1"/>
</dbReference>
<evidence type="ECO:0000256" key="6">
    <source>
        <dbReference type="RuleBase" id="RU000716"/>
    </source>
</evidence>
<dbReference type="SUPFAM" id="SSF88946">
    <property type="entry name" value="Sigma2 domain of RNA polymerase sigma factors"/>
    <property type="match status" value="1"/>
</dbReference>
<dbReference type="NCBIfam" id="TIGR02937">
    <property type="entry name" value="sigma70-ECF"/>
    <property type="match status" value="1"/>
</dbReference>
<dbReference type="InterPro" id="IPR014284">
    <property type="entry name" value="RNA_pol_sigma-70_dom"/>
</dbReference>
<dbReference type="Gene3D" id="1.10.1740.10">
    <property type="match status" value="1"/>
</dbReference>
<feature type="domain" description="RNA polymerase sigma factor 70 region 4 type 2" evidence="8">
    <location>
        <begin position="106"/>
        <end position="156"/>
    </location>
</feature>
<evidence type="ECO:0000313" key="9">
    <source>
        <dbReference type="EMBL" id="MFD2661391.1"/>
    </source>
</evidence>
<organism evidence="9 10">
    <name type="scientific">Paenibacillus thailandensis</name>
    <dbReference type="NCBI Taxonomy" id="393250"/>
    <lineage>
        <taxon>Bacteria</taxon>
        <taxon>Bacillati</taxon>
        <taxon>Bacillota</taxon>
        <taxon>Bacilli</taxon>
        <taxon>Bacillales</taxon>
        <taxon>Paenibacillaceae</taxon>
        <taxon>Paenibacillus</taxon>
    </lineage>
</organism>